<sequence length="46" mass="5247">LKSGGSKNHRSRLDPMGRFSVRFWVSVWFCGTLSVSFYNCQSAFSL</sequence>
<name>A0ACA9NNC7_9GLOM</name>
<dbReference type="Proteomes" id="UP000789366">
    <property type="component" value="Unassembled WGS sequence"/>
</dbReference>
<accession>A0ACA9NNC7</accession>
<feature type="non-terminal residue" evidence="1">
    <location>
        <position position="1"/>
    </location>
</feature>
<proteinExistence type="predicted"/>
<feature type="non-terminal residue" evidence="1">
    <location>
        <position position="46"/>
    </location>
</feature>
<evidence type="ECO:0000313" key="2">
    <source>
        <dbReference type="Proteomes" id="UP000789366"/>
    </source>
</evidence>
<reference evidence="1" key="1">
    <citation type="submission" date="2021-06" db="EMBL/GenBank/DDBJ databases">
        <authorList>
            <person name="Kallberg Y."/>
            <person name="Tangrot J."/>
            <person name="Rosling A."/>
        </authorList>
    </citation>
    <scope>NUCLEOTIDE SEQUENCE</scope>
    <source>
        <strain evidence="1">28 12/20/2015</strain>
    </source>
</reference>
<protein>
    <submittedName>
        <fullName evidence="1">10518_t:CDS:1</fullName>
    </submittedName>
</protein>
<organism evidence="1 2">
    <name type="scientific">Cetraspora pellucida</name>
    <dbReference type="NCBI Taxonomy" id="1433469"/>
    <lineage>
        <taxon>Eukaryota</taxon>
        <taxon>Fungi</taxon>
        <taxon>Fungi incertae sedis</taxon>
        <taxon>Mucoromycota</taxon>
        <taxon>Glomeromycotina</taxon>
        <taxon>Glomeromycetes</taxon>
        <taxon>Diversisporales</taxon>
        <taxon>Gigasporaceae</taxon>
        <taxon>Cetraspora</taxon>
    </lineage>
</organism>
<comment type="caution">
    <text evidence="1">The sequence shown here is derived from an EMBL/GenBank/DDBJ whole genome shotgun (WGS) entry which is preliminary data.</text>
</comment>
<dbReference type="EMBL" id="CAJVPW010015950">
    <property type="protein sequence ID" value="CAG8666070.1"/>
    <property type="molecule type" value="Genomic_DNA"/>
</dbReference>
<keyword evidence="2" id="KW-1185">Reference proteome</keyword>
<gene>
    <name evidence="1" type="ORF">SPELUC_LOCUS9462</name>
</gene>
<evidence type="ECO:0000313" key="1">
    <source>
        <dbReference type="EMBL" id="CAG8666070.1"/>
    </source>
</evidence>